<keyword evidence="3" id="KW-1185">Reference proteome</keyword>
<feature type="compositionally biased region" description="Low complexity" evidence="1">
    <location>
        <begin position="39"/>
        <end position="50"/>
    </location>
</feature>
<protein>
    <submittedName>
        <fullName evidence="2">Uncharacterized protein</fullName>
    </submittedName>
</protein>
<feature type="region of interest" description="Disordered" evidence="1">
    <location>
        <begin position="1"/>
        <end position="65"/>
    </location>
</feature>
<name>A0ABP5WUQ2_9ACTN</name>
<evidence type="ECO:0000313" key="3">
    <source>
        <dbReference type="Proteomes" id="UP001501638"/>
    </source>
</evidence>
<gene>
    <name evidence="2" type="ORF">GCM10010405_14960</name>
</gene>
<proteinExistence type="predicted"/>
<dbReference type="Proteomes" id="UP001501638">
    <property type="component" value="Unassembled WGS sequence"/>
</dbReference>
<comment type="caution">
    <text evidence="2">The sequence shown here is derived from an EMBL/GenBank/DDBJ whole genome shotgun (WGS) entry which is preliminary data.</text>
</comment>
<evidence type="ECO:0000313" key="2">
    <source>
        <dbReference type="EMBL" id="GAA2432941.1"/>
    </source>
</evidence>
<sequence length="115" mass="11738">MREGSGEAEAPGRSGDFEGGEDARVGAGGLGRWVESVLGSTVGDGDTGSSEIRRARGGSYEVPDTTVCTPYQDSVTAAPVASAHAPAWVSPRRIPGTLTASLRPLAFLLLPQASP</sequence>
<organism evidence="2 3">
    <name type="scientific">Streptomyces macrosporus</name>
    <dbReference type="NCBI Taxonomy" id="44032"/>
    <lineage>
        <taxon>Bacteria</taxon>
        <taxon>Bacillati</taxon>
        <taxon>Actinomycetota</taxon>
        <taxon>Actinomycetes</taxon>
        <taxon>Kitasatosporales</taxon>
        <taxon>Streptomycetaceae</taxon>
        <taxon>Streptomyces</taxon>
    </lineage>
</organism>
<evidence type="ECO:0000256" key="1">
    <source>
        <dbReference type="SAM" id="MobiDB-lite"/>
    </source>
</evidence>
<accession>A0ABP5WUQ2</accession>
<dbReference type="EMBL" id="BAAASZ010000012">
    <property type="protein sequence ID" value="GAA2432941.1"/>
    <property type="molecule type" value="Genomic_DNA"/>
</dbReference>
<reference evidence="3" key="1">
    <citation type="journal article" date="2019" name="Int. J. Syst. Evol. Microbiol.">
        <title>The Global Catalogue of Microorganisms (GCM) 10K type strain sequencing project: providing services to taxonomists for standard genome sequencing and annotation.</title>
        <authorList>
            <consortium name="The Broad Institute Genomics Platform"/>
            <consortium name="The Broad Institute Genome Sequencing Center for Infectious Disease"/>
            <person name="Wu L."/>
            <person name="Ma J."/>
        </authorList>
    </citation>
    <scope>NUCLEOTIDE SEQUENCE [LARGE SCALE GENOMIC DNA]</scope>
    <source>
        <strain evidence="3">JCM 6305</strain>
    </source>
</reference>